<dbReference type="InterPro" id="IPR004302">
    <property type="entry name" value="Cellulose/chitin-bd_N"/>
</dbReference>
<name>B4N9G3_DROWI</name>
<feature type="domain" description="Chitin-binding type-4" evidence="2">
    <location>
        <begin position="25"/>
        <end position="210"/>
    </location>
</feature>
<dbReference type="OrthoDB" id="64893at2759"/>
<dbReference type="SMR" id="B4N9G3"/>
<protein>
    <recommendedName>
        <fullName evidence="2">Chitin-binding type-4 domain-containing protein</fullName>
    </recommendedName>
</protein>
<feature type="chain" id="PRO_5002815923" description="Chitin-binding type-4 domain-containing protein" evidence="1">
    <location>
        <begin position="25"/>
        <end position="253"/>
    </location>
</feature>
<organism evidence="3 4">
    <name type="scientific">Drosophila willistoni</name>
    <name type="common">Fruit fly</name>
    <dbReference type="NCBI Taxonomy" id="7260"/>
    <lineage>
        <taxon>Eukaryota</taxon>
        <taxon>Metazoa</taxon>
        <taxon>Ecdysozoa</taxon>
        <taxon>Arthropoda</taxon>
        <taxon>Hexapoda</taxon>
        <taxon>Insecta</taxon>
        <taxon>Pterygota</taxon>
        <taxon>Neoptera</taxon>
        <taxon>Endopterygota</taxon>
        <taxon>Diptera</taxon>
        <taxon>Brachycera</taxon>
        <taxon>Muscomorpha</taxon>
        <taxon>Ephydroidea</taxon>
        <taxon>Drosophilidae</taxon>
        <taxon>Drosophila</taxon>
        <taxon>Sophophora</taxon>
    </lineage>
</organism>
<reference evidence="3 4" key="1">
    <citation type="journal article" date="2007" name="Nature">
        <title>Evolution of genes and genomes on the Drosophila phylogeny.</title>
        <authorList>
            <consortium name="Drosophila 12 Genomes Consortium"/>
            <person name="Clark A.G."/>
            <person name="Eisen M.B."/>
            <person name="Smith D.R."/>
            <person name="Bergman C.M."/>
            <person name="Oliver B."/>
            <person name="Markow T.A."/>
            <person name="Kaufman T.C."/>
            <person name="Kellis M."/>
            <person name="Gelbart W."/>
            <person name="Iyer V.N."/>
            <person name="Pollard D.A."/>
            <person name="Sackton T.B."/>
            <person name="Larracuente A.M."/>
            <person name="Singh N.D."/>
            <person name="Abad J.P."/>
            <person name="Abt D.N."/>
            <person name="Adryan B."/>
            <person name="Aguade M."/>
            <person name="Akashi H."/>
            <person name="Anderson W.W."/>
            <person name="Aquadro C.F."/>
            <person name="Ardell D.H."/>
            <person name="Arguello R."/>
            <person name="Artieri C.G."/>
            <person name="Barbash D.A."/>
            <person name="Barker D."/>
            <person name="Barsanti P."/>
            <person name="Batterham P."/>
            <person name="Batzoglou S."/>
            <person name="Begun D."/>
            <person name="Bhutkar A."/>
            <person name="Blanco E."/>
            <person name="Bosak S.A."/>
            <person name="Bradley R.K."/>
            <person name="Brand A.D."/>
            <person name="Brent M.R."/>
            <person name="Brooks A.N."/>
            <person name="Brown R.H."/>
            <person name="Butlin R.K."/>
            <person name="Caggese C."/>
            <person name="Calvi B.R."/>
            <person name="Bernardo de Carvalho A."/>
            <person name="Caspi A."/>
            <person name="Castrezana S."/>
            <person name="Celniker S.E."/>
            <person name="Chang J.L."/>
            <person name="Chapple C."/>
            <person name="Chatterji S."/>
            <person name="Chinwalla A."/>
            <person name="Civetta A."/>
            <person name="Clifton S.W."/>
            <person name="Comeron J.M."/>
            <person name="Costello J.C."/>
            <person name="Coyne J.A."/>
            <person name="Daub J."/>
            <person name="David R.G."/>
            <person name="Delcher A.L."/>
            <person name="Delehaunty K."/>
            <person name="Do C.B."/>
            <person name="Ebling H."/>
            <person name="Edwards K."/>
            <person name="Eickbush T."/>
            <person name="Evans J.D."/>
            <person name="Filipski A."/>
            <person name="Findeiss S."/>
            <person name="Freyhult E."/>
            <person name="Fulton L."/>
            <person name="Fulton R."/>
            <person name="Garcia A.C."/>
            <person name="Gardiner A."/>
            <person name="Garfield D.A."/>
            <person name="Garvin B.E."/>
            <person name="Gibson G."/>
            <person name="Gilbert D."/>
            <person name="Gnerre S."/>
            <person name="Godfrey J."/>
            <person name="Good R."/>
            <person name="Gotea V."/>
            <person name="Gravely B."/>
            <person name="Greenberg A.J."/>
            <person name="Griffiths-Jones S."/>
            <person name="Gross S."/>
            <person name="Guigo R."/>
            <person name="Gustafson E.A."/>
            <person name="Haerty W."/>
            <person name="Hahn M.W."/>
            <person name="Halligan D.L."/>
            <person name="Halpern A.L."/>
            <person name="Halter G.M."/>
            <person name="Han M.V."/>
            <person name="Heger A."/>
            <person name="Hillier L."/>
            <person name="Hinrichs A.S."/>
            <person name="Holmes I."/>
            <person name="Hoskins R.A."/>
            <person name="Hubisz M.J."/>
            <person name="Hultmark D."/>
            <person name="Huntley M.A."/>
            <person name="Jaffe D.B."/>
            <person name="Jagadeeshan S."/>
            <person name="Jeck W.R."/>
            <person name="Johnson J."/>
            <person name="Jones C.D."/>
            <person name="Jordan W.C."/>
            <person name="Karpen G.H."/>
            <person name="Kataoka E."/>
            <person name="Keightley P.D."/>
            <person name="Kheradpour P."/>
            <person name="Kirkness E.F."/>
            <person name="Koerich L.B."/>
            <person name="Kristiansen K."/>
            <person name="Kudrna D."/>
            <person name="Kulathinal R.J."/>
            <person name="Kumar S."/>
            <person name="Kwok R."/>
            <person name="Lander E."/>
            <person name="Langley C.H."/>
            <person name="Lapoint R."/>
            <person name="Lazzaro B.P."/>
            <person name="Lee S.J."/>
            <person name="Levesque L."/>
            <person name="Li R."/>
            <person name="Lin C.F."/>
            <person name="Lin M.F."/>
            <person name="Lindblad-Toh K."/>
            <person name="Llopart A."/>
            <person name="Long M."/>
            <person name="Low L."/>
            <person name="Lozovsky E."/>
            <person name="Lu J."/>
            <person name="Luo M."/>
            <person name="Machado C.A."/>
            <person name="Makalowski W."/>
            <person name="Marzo M."/>
            <person name="Matsuda M."/>
            <person name="Matzkin L."/>
            <person name="McAllister B."/>
            <person name="McBride C.S."/>
            <person name="McKernan B."/>
            <person name="McKernan K."/>
            <person name="Mendez-Lago M."/>
            <person name="Minx P."/>
            <person name="Mollenhauer M.U."/>
            <person name="Montooth K."/>
            <person name="Mount S.M."/>
            <person name="Mu X."/>
            <person name="Myers E."/>
            <person name="Negre B."/>
            <person name="Newfeld S."/>
            <person name="Nielsen R."/>
            <person name="Noor M.A."/>
            <person name="O'Grady P."/>
            <person name="Pachter L."/>
            <person name="Papaceit M."/>
            <person name="Parisi M.J."/>
            <person name="Parisi M."/>
            <person name="Parts L."/>
            <person name="Pedersen J.S."/>
            <person name="Pesole G."/>
            <person name="Phillippy A.M."/>
            <person name="Ponting C.P."/>
            <person name="Pop M."/>
            <person name="Porcelli D."/>
            <person name="Powell J.R."/>
            <person name="Prohaska S."/>
            <person name="Pruitt K."/>
            <person name="Puig M."/>
            <person name="Quesneville H."/>
            <person name="Ram K.R."/>
            <person name="Rand D."/>
            <person name="Rasmussen M.D."/>
            <person name="Reed L.K."/>
            <person name="Reenan R."/>
            <person name="Reily A."/>
            <person name="Remington K.A."/>
            <person name="Rieger T.T."/>
            <person name="Ritchie M.G."/>
            <person name="Robin C."/>
            <person name="Rogers Y.H."/>
            <person name="Rohde C."/>
            <person name="Rozas J."/>
            <person name="Rubenfield M.J."/>
            <person name="Ruiz A."/>
            <person name="Russo S."/>
            <person name="Salzberg S.L."/>
            <person name="Sanchez-Gracia A."/>
            <person name="Saranga D.J."/>
            <person name="Sato H."/>
            <person name="Schaeffer S.W."/>
            <person name="Schatz M.C."/>
            <person name="Schlenke T."/>
            <person name="Schwartz R."/>
            <person name="Segarra C."/>
            <person name="Singh R.S."/>
            <person name="Sirot L."/>
            <person name="Sirota M."/>
            <person name="Sisneros N.B."/>
            <person name="Smith C.D."/>
            <person name="Smith T.F."/>
            <person name="Spieth J."/>
            <person name="Stage D.E."/>
            <person name="Stark A."/>
            <person name="Stephan W."/>
            <person name="Strausberg R.L."/>
            <person name="Strempel S."/>
            <person name="Sturgill D."/>
            <person name="Sutton G."/>
            <person name="Sutton G.G."/>
            <person name="Tao W."/>
            <person name="Teichmann S."/>
            <person name="Tobari Y.N."/>
            <person name="Tomimura Y."/>
            <person name="Tsolas J.M."/>
            <person name="Valente V.L."/>
            <person name="Venter E."/>
            <person name="Venter J.C."/>
            <person name="Vicario S."/>
            <person name="Vieira F.G."/>
            <person name="Vilella A.J."/>
            <person name="Villasante A."/>
            <person name="Walenz B."/>
            <person name="Wang J."/>
            <person name="Wasserman M."/>
            <person name="Watts T."/>
            <person name="Wilson D."/>
            <person name="Wilson R.K."/>
            <person name="Wing R.A."/>
            <person name="Wolfner M.F."/>
            <person name="Wong A."/>
            <person name="Wong G.K."/>
            <person name="Wu C.I."/>
            <person name="Wu G."/>
            <person name="Yamamoto D."/>
            <person name="Yang H.P."/>
            <person name="Yang S.P."/>
            <person name="Yorke J.A."/>
            <person name="Yoshida K."/>
            <person name="Zdobnov E."/>
            <person name="Zhang P."/>
            <person name="Zhang Y."/>
            <person name="Zimin A.V."/>
            <person name="Baldwin J."/>
            <person name="Abdouelleil A."/>
            <person name="Abdulkadir J."/>
            <person name="Abebe A."/>
            <person name="Abera B."/>
            <person name="Abreu J."/>
            <person name="Acer S.C."/>
            <person name="Aftuck L."/>
            <person name="Alexander A."/>
            <person name="An P."/>
            <person name="Anderson E."/>
            <person name="Anderson S."/>
            <person name="Arachi H."/>
            <person name="Azer M."/>
            <person name="Bachantsang P."/>
            <person name="Barry A."/>
            <person name="Bayul T."/>
            <person name="Berlin A."/>
            <person name="Bessette D."/>
            <person name="Bloom T."/>
            <person name="Blye J."/>
            <person name="Boguslavskiy L."/>
            <person name="Bonnet C."/>
            <person name="Boukhgalter B."/>
            <person name="Bourzgui I."/>
            <person name="Brown A."/>
            <person name="Cahill P."/>
            <person name="Channer S."/>
            <person name="Cheshatsang Y."/>
            <person name="Chuda L."/>
            <person name="Citroen M."/>
            <person name="Collymore A."/>
            <person name="Cooke P."/>
            <person name="Costello M."/>
            <person name="D'Aco K."/>
            <person name="Daza R."/>
            <person name="De Haan G."/>
            <person name="DeGray S."/>
            <person name="DeMaso C."/>
            <person name="Dhargay N."/>
            <person name="Dooley K."/>
            <person name="Dooley E."/>
            <person name="Doricent M."/>
            <person name="Dorje P."/>
            <person name="Dorjee K."/>
            <person name="Dupes A."/>
            <person name="Elong R."/>
            <person name="Falk J."/>
            <person name="Farina A."/>
            <person name="Faro S."/>
            <person name="Ferguson D."/>
            <person name="Fisher S."/>
            <person name="Foley C.D."/>
            <person name="Franke A."/>
            <person name="Friedrich D."/>
            <person name="Gadbois L."/>
            <person name="Gearin G."/>
            <person name="Gearin C.R."/>
            <person name="Giannoukos G."/>
            <person name="Goode T."/>
            <person name="Graham J."/>
            <person name="Grandbois E."/>
            <person name="Grewal S."/>
            <person name="Gyaltsen K."/>
            <person name="Hafez N."/>
            <person name="Hagos B."/>
            <person name="Hall J."/>
            <person name="Henson C."/>
            <person name="Hollinger A."/>
            <person name="Honan T."/>
            <person name="Huard M.D."/>
            <person name="Hughes L."/>
            <person name="Hurhula B."/>
            <person name="Husby M.E."/>
            <person name="Kamat A."/>
            <person name="Kanga B."/>
            <person name="Kashin S."/>
            <person name="Khazanovich D."/>
            <person name="Kisner P."/>
            <person name="Lance K."/>
            <person name="Lara M."/>
            <person name="Lee W."/>
            <person name="Lennon N."/>
            <person name="Letendre F."/>
            <person name="LeVine R."/>
            <person name="Lipovsky A."/>
            <person name="Liu X."/>
            <person name="Liu J."/>
            <person name="Liu S."/>
            <person name="Lokyitsang T."/>
            <person name="Lokyitsang Y."/>
            <person name="Lubonja R."/>
            <person name="Lui A."/>
            <person name="MacDonald P."/>
            <person name="Magnisalis V."/>
            <person name="Maru K."/>
            <person name="Matthews C."/>
            <person name="McCusker W."/>
            <person name="McDonough S."/>
            <person name="Mehta T."/>
            <person name="Meldrim J."/>
            <person name="Meneus L."/>
            <person name="Mihai O."/>
            <person name="Mihalev A."/>
            <person name="Mihova T."/>
            <person name="Mittelman R."/>
            <person name="Mlenga V."/>
            <person name="Montmayeur A."/>
            <person name="Mulrain L."/>
            <person name="Navidi A."/>
            <person name="Naylor J."/>
            <person name="Negash T."/>
            <person name="Nguyen T."/>
            <person name="Nguyen N."/>
            <person name="Nicol R."/>
            <person name="Norbu C."/>
            <person name="Norbu N."/>
            <person name="Novod N."/>
            <person name="O'Neill B."/>
            <person name="Osman S."/>
            <person name="Markiewicz E."/>
            <person name="Oyono O.L."/>
            <person name="Patti C."/>
            <person name="Phunkhang P."/>
            <person name="Pierre F."/>
            <person name="Priest M."/>
            <person name="Raghuraman S."/>
            <person name="Rege F."/>
            <person name="Reyes R."/>
            <person name="Rise C."/>
            <person name="Rogov P."/>
            <person name="Ross K."/>
            <person name="Ryan E."/>
            <person name="Settipalli S."/>
            <person name="Shea T."/>
            <person name="Sherpa N."/>
            <person name="Shi L."/>
            <person name="Shih D."/>
            <person name="Sparrow T."/>
            <person name="Spaulding J."/>
            <person name="Stalker J."/>
            <person name="Stange-Thomann N."/>
            <person name="Stavropoulos S."/>
            <person name="Stone C."/>
            <person name="Strader C."/>
            <person name="Tesfaye S."/>
            <person name="Thomson T."/>
            <person name="Thoulutsang Y."/>
            <person name="Thoulutsang D."/>
            <person name="Topham K."/>
            <person name="Topping I."/>
            <person name="Tsamla T."/>
            <person name="Vassiliev H."/>
            <person name="Vo A."/>
            <person name="Wangchuk T."/>
            <person name="Wangdi T."/>
            <person name="Weiand M."/>
            <person name="Wilkinson J."/>
            <person name="Wilson A."/>
            <person name="Yadav S."/>
            <person name="Young G."/>
            <person name="Yu Q."/>
            <person name="Zembek L."/>
            <person name="Zhong D."/>
            <person name="Zimmer A."/>
            <person name="Zwirko Z."/>
            <person name="Jaffe D.B."/>
            <person name="Alvarez P."/>
            <person name="Brockman W."/>
            <person name="Butler J."/>
            <person name="Chin C."/>
            <person name="Gnerre S."/>
            <person name="Grabherr M."/>
            <person name="Kleber M."/>
            <person name="Mauceli E."/>
            <person name="MacCallum I."/>
        </authorList>
    </citation>
    <scope>NUCLEOTIDE SEQUENCE [LARGE SCALE GENOMIC DNA]</scope>
    <source>
        <strain evidence="4">Tucson 14030-0811.24</strain>
    </source>
</reference>
<dbReference type="PhylomeDB" id="B4N9G3"/>
<evidence type="ECO:0000256" key="1">
    <source>
        <dbReference type="SAM" id="SignalP"/>
    </source>
</evidence>
<accession>B4N9G3</accession>
<dbReference type="EMBL" id="CH964232">
    <property type="protein sequence ID" value="EDW81639.1"/>
    <property type="molecule type" value="Genomic_DNA"/>
</dbReference>
<dbReference type="STRING" id="7260.B4N9G3"/>
<sequence>MKQAVRVLLSVFVAFSCLLLGTEGHGRMMSPVGRSSRWRYDSSAPTNYDDTGLYCGGFWKQTENGGLCGLCGDDWSLEQPRPNELGGKYGAGVIVESYIATTTAEIVVEVTANHLGNFQFHLCDLDEFGSESDDCFNKYPLKFADGSLKQDINTTMGTIKSTVDLPSGVQCEHCVMRWTYTAGNNWGVCEDGTGAMGCGDQETFVNCADISILSSVKSLLYKPLQTVEVPVKEVIVEEVAVEVPLEVNETETS</sequence>
<dbReference type="InParanoid" id="B4N9G3"/>
<dbReference type="PROSITE" id="PS51257">
    <property type="entry name" value="PROKAR_LIPOPROTEIN"/>
    <property type="match status" value="1"/>
</dbReference>
<dbReference type="AlphaFoldDB" id="B4N9G3"/>
<evidence type="ECO:0000313" key="4">
    <source>
        <dbReference type="Proteomes" id="UP000007798"/>
    </source>
</evidence>
<keyword evidence="1" id="KW-0732">Signal</keyword>
<evidence type="ECO:0000259" key="2">
    <source>
        <dbReference type="Pfam" id="PF03067"/>
    </source>
</evidence>
<dbReference type="OMA" id="NHLGYFS"/>
<dbReference type="eggNOG" id="ENOG502QUC9">
    <property type="taxonomic scope" value="Eukaryota"/>
</dbReference>
<keyword evidence="4" id="KW-1185">Reference proteome</keyword>
<proteinExistence type="predicted"/>
<feature type="signal peptide" evidence="1">
    <location>
        <begin position="1"/>
        <end position="24"/>
    </location>
</feature>
<dbReference type="Proteomes" id="UP000007798">
    <property type="component" value="Unassembled WGS sequence"/>
</dbReference>
<evidence type="ECO:0000313" key="3">
    <source>
        <dbReference type="EMBL" id="EDW81639.1"/>
    </source>
</evidence>
<dbReference type="Pfam" id="PF03067">
    <property type="entry name" value="LPMO_10"/>
    <property type="match status" value="1"/>
</dbReference>
<dbReference type="KEGG" id="dwi:6647287"/>
<dbReference type="HOGENOM" id="CLU_041201_1_0_1"/>
<gene>
    <name evidence="3" type="primary">Dwil\GK12183</name>
    <name evidence="3" type="ORF">Dwil_GK12183</name>
</gene>